<evidence type="ECO:0000313" key="8">
    <source>
        <dbReference type="EMBL" id="JAT36448.1"/>
    </source>
</evidence>
<dbReference type="AlphaFoldDB" id="A0A1B6MKG5"/>
<evidence type="ECO:0000256" key="1">
    <source>
        <dbReference type="ARBA" id="ARBA00004141"/>
    </source>
</evidence>
<evidence type="ECO:0000256" key="3">
    <source>
        <dbReference type="ARBA" id="ARBA00022989"/>
    </source>
</evidence>
<feature type="transmembrane region" description="Helical" evidence="6">
    <location>
        <begin position="62"/>
        <end position="80"/>
    </location>
</feature>
<evidence type="ECO:0000256" key="4">
    <source>
        <dbReference type="ARBA" id="ARBA00023136"/>
    </source>
</evidence>
<reference evidence="8" key="1">
    <citation type="submission" date="2015-11" db="EMBL/GenBank/DDBJ databases">
        <title>De novo transcriptome assembly of four potential Pierce s Disease insect vectors from Arizona vineyards.</title>
        <authorList>
            <person name="Tassone E.E."/>
        </authorList>
    </citation>
    <scope>NUCLEOTIDE SEQUENCE</scope>
</reference>
<protein>
    <recommendedName>
        <fullName evidence="7">MARVEL domain-containing protein</fullName>
    </recommendedName>
</protein>
<keyword evidence="2 5" id="KW-0812">Transmembrane</keyword>
<dbReference type="EMBL" id="GEBQ01003529">
    <property type="protein sequence ID" value="JAT36448.1"/>
    <property type="molecule type" value="Transcribed_RNA"/>
</dbReference>
<feature type="transmembrane region" description="Helical" evidence="6">
    <location>
        <begin position="118"/>
        <end position="145"/>
    </location>
</feature>
<feature type="transmembrane region" description="Helical" evidence="6">
    <location>
        <begin position="86"/>
        <end position="106"/>
    </location>
</feature>
<dbReference type="GO" id="GO:0016020">
    <property type="term" value="C:membrane"/>
    <property type="evidence" value="ECO:0007669"/>
    <property type="project" value="UniProtKB-SubCell"/>
</dbReference>
<accession>A0A1B6MKG5</accession>
<dbReference type="PROSITE" id="PS51225">
    <property type="entry name" value="MARVEL"/>
    <property type="match status" value="1"/>
</dbReference>
<evidence type="ECO:0000256" key="2">
    <source>
        <dbReference type="ARBA" id="ARBA00022692"/>
    </source>
</evidence>
<evidence type="ECO:0000259" key="7">
    <source>
        <dbReference type="PROSITE" id="PS51225"/>
    </source>
</evidence>
<organism evidence="8">
    <name type="scientific">Graphocephala atropunctata</name>
    <dbReference type="NCBI Taxonomy" id="36148"/>
    <lineage>
        <taxon>Eukaryota</taxon>
        <taxon>Metazoa</taxon>
        <taxon>Ecdysozoa</taxon>
        <taxon>Arthropoda</taxon>
        <taxon>Hexapoda</taxon>
        <taxon>Insecta</taxon>
        <taxon>Pterygota</taxon>
        <taxon>Neoptera</taxon>
        <taxon>Paraneoptera</taxon>
        <taxon>Hemiptera</taxon>
        <taxon>Auchenorrhyncha</taxon>
        <taxon>Membracoidea</taxon>
        <taxon>Cicadellidae</taxon>
        <taxon>Cicadellinae</taxon>
        <taxon>Cicadellini</taxon>
        <taxon>Graphocephala</taxon>
    </lineage>
</organism>
<dbReference type="Pfam" id="PF01284">
    <property type="entry name" value="MARVEL"/>
    <property type="match status" value="1"/>
</dbReference>
<dbReference type="PANTHER" id="PTHR22776">
    <property type="entry name" value="MARVEL-CONTAINING POTENTIAL LIPID RAFT-ASSOCIATED PROTEIN"/>
    <property type="match status" value="1"/>
</dbReference>
<dbReference type="InterPro" id="IPR050578">
    <property type="entry name" value="MARVEL-CKLF_proteins"/>
</dbReference>
<evidence type="ECO:0000256" key="5">
    <source>
        <dbReference type="PROSITE-ProRule" id="PRU00581"/>
    </source>
</evidence>
<feature type="domain" description="MARVEL" evidence="7">
    <location>
        <begin position="52"/>
        <end position="182"/>
    </location>
</feature>
<name>A0A1B6MKG5_9HEMI</name>
<comment type="subcellular location">
    <subcellularLocation>
        <location evidence="1">Membrane</location>
        <topology evidence="1">Multi-pass membrane protein</topology>
    </subcellularLocation>
</comment>
<sequence>VRAAGPPASVPRYVVFYCSTMPETVVNVTPSEGKPESTTDSLFSWININYAYFRTVPGMLKIAQALIGVVCLALATPAILAGTSWFLFVVVLSFVATLIWIAIYLIGVREALTLPINWILTELLNTGLVTVLYAIAFIVQLSVWSTPYSSRYRSSNIAAGVFGLVNTVVYAAACYLLYRDWRATFTQ</sequence>
<keyword evidence="3 6" id="KW-1133">Transmembrane helix</keyword>
<feature type="non-terminal residue" evidence="8">
    <location>
        <position position="1"/>
    </location>
</feature>
<proteinExistence type="predicted"/>
<dbReference type="PANTHER" id="PTHR22776:SF97">
    <property type="entry name" value="RE01453P"/>
    <property type="match status" value="1"/>
</dbReference>
<evidence type="ECO:0000256" key="6">
    <source>
        <dbReference type="SAM" id="Phobius"/>
    </source>
</evidence>
<keyword evidence="4 5" id="KW-0472">Membrane</keyword>
<feature type="transmembrane region" description="Helical" evidence="6">
    <location>
        <begin position="157"/>
        <end position="178"/>
    </location>
</feature>
<gene>
    <name evidence="8" type="ORF">g.16263</name>
</gene>
<dbReference type="InterPro" id="IPR008253">
    <property type="entry name" value="Marvel"/>
</dbReference>